<keyword evidence="2" id="KW-0472">Membrane</keyword>
<keyword evidence="2" id="KW-1133">Transmembrane helix</keyword>
<sequence length="204" mass="21586">MPIRTNRGRAAVYRRLWGWPLRSPKHLVIALVGFAVVVTVLAIVVAKLSGPGRQPVAAPSTDDTTTSTTQNVAPPVEPSTGPTTSSPLPTRLPAPPSPSTAAPDPEALDVATRWTAAWANHPAGVSTYQWLQGMRPYTTEEYMTIMESIDPANVPATKVTGPATAISSVAGSIDVRVPTDSGPLAITLIKTTEGWRVTHYDQGT</sequence>
<organism evidence="3 4">
    <name type="scientific">Labedaea rhizosphaerae</name>
    <dbReference type="NCBI Taxonomy" id="598644"/>
    <lineage>
        <taxon>Bacteria</taxon>
        <taxon>Bacillati</taxon>
        <taxon>Actinomycetota</taxon>
        <taxon>Actinomycetes</taxon>
        <taxon>Pseudonocardiales</taxon>
        <taxon>Pseudonocardiaceae</taxon>
        <taxon>Labedaea</taxon>
    </lineage>
</organism>
<dbReference type="EMBL" id="SNXZ01000001">
    <property type="protein sequence ID" value="TDQ04085.1"/>
    <property type="molecule type" value="Genomic_DNA"/>
</dbReference>
<evidence type="ECO:0000256" key="1">
    <source>
        <dbReference type="SAM" id="MobiDB-lite"/>
    </source>
</evidence>
<reference evidence="3 4" key="1">
    <citation type="submission" date="2019-03" db="EMBL/GenBank/DDBJ databases">
        <title>Genomic Encyclopedia of Type Strains, Phase IV (KMG-IV): sequencing the most valuable type-strain genomes for metagenomic binning, comparative biology and taxonomic classification.</title>
        <authorList>
            <person name="Goeker M."/>
        </authorList>
    </citation>
    <scope>NUCLEOTIDE SEQUENCE [LARGE SCALE GENOMIC DNA]</scope>
    <source>
        <strain evidence="3 4">DSM 45361</strain>
    </source>
</reference>
<protein>
    <submittedName>
        <fullName evidence="3">Uncharacterized protein</fullName>
    </submittedName>
</protein>
<proteinExistence type="predicted"/>
<evidence type="ECO:0000313" key="4">
    <source>
        <dbReference type="Proteomes" id="UP000295444"/>
    </source>
</evidence>
<dbReference type="Proteomes" id="UP000295444">
    <property type="component" value="Unassembled WGS sequence"/>
</dbReference>
<evidence type="ECO:0000313" key="3">
    <source>
        <dbReference type="EMBL" id="TDQ04085.1"/>
    </source>
</evidence>
<comment type="caution">
    <text evidence="3">The sequence shown here is derived from an EMBL/GenBank/DDBJ whole genome shotgun (WGS) entry which is preliminary data.</text>
</comment>
<feature type="compositionally biased region" description="Low complexity" evidence="1">
    <location>
        <begin position="78"/>
        <end position="89"/>
    </location>
</feature>
<evidence type="ECO:0000256" key="2">
    <source>
        <dbReference type="SAM" id="Phobius"/>
    </source>
</evidence>
<feature type="region of interest" description="Disordered" evidence="1">
    <location>
        <begin position="51"/>
        <end position="105"/>
    </location>
</feature>
<feature type="compositionally biased region" description="Low complexity" evidence="1">
    <location>
        <begin position="60"/>
        <end position="69"/>
    </location>
</feature>
<dbReference type="RefSeq" id="WP_133847060.1">
    <property type="nucleotide sequence ID" value="NZ_SNXZ01000001.1"/>
</dbReference>
<dbReference type="AlphaFoldDB" id="A0A4V6PVW7"/>
<accession>A0A4V6PVW7</accession>
<feature type="transmembrane region" description="Helical" evidence="2">
    <location>
        <begin position="27"/>
        <end position="46"/>
    </location>
</feature>
<name>A0A4V6PVW7_LABRH</name>
<keyword evidence="2" id="KW-0812">Transmembrane</keyword>
<keyword evidence="4" id="KW-1185">Reference proteome</keyword>
<dbReference type="OrthoDB" id="3555448at2"/>
<gene>
    <name evidence="3" type="ORF">EV186_10125</name>
</gene>